<accession>A0A231H561</accession>
<dbReference type="AlphaFoldDB" id="A0A231H561"/>
<dbReference type="Gene3D" id="2.40.400.10">
    <property type="entry name" value="Acetoacetate decarboxylase-like"/>
    <property type="match status" value="1"/>
</dbReference>
<comment type="caution">
    <text evidence="1">The sequence shown here is derived from an EMBL/GenBank/DDBJ whole genome shotgun (WGS) entry which is preliminary data.</text>
</comment>
<organism evidence="1 2">
    <name type="scientific">Nocardia cerradoensis</name>
    <dbReference type="NCBI Taxonomy" id="85688"/>
    <lineage>
        <taxon>Bacteria</taxon>
        <taxon>Bacillati</taxon>
        <taxon>Actinomycetota</taxon>
        <taxon>Actinomycetes</taxon>
        <taxon>Mycobacteriales</taxon>
        <taxon>Nocardiaceae</taxon>
        <taxon>Nocardia</taxon>
    </lineage>
</organism>
<protein>
    <recommendedName>
        <fullName evidence="3">DUF2071 domain-containing protein</fullName>
    </recommendedName>
</protein>
<keyword evidence="2" id="KW-1185">Reference proteome</keyword>
<proteinExistence type="predicted"/>
<name>A0A231H561_9NOCA</name>
<dbReference type="Pfam" id="PF09844">
    <property type="entry name" value="DUF2071"/>
    <property type="match status" value="1"/>
</dbReference>
<gene>
    <name evidence="1" type="ORF">B7C42_04209</name>
</gene>
<dbReference type="InterPro" id="IPR018644">
    <property type="entry name" value="DUF2071"/>
</dbReference>
<evidence type="ECO:0000313" key="1">
    <source>
        <dbReference type="EMBL" id="OXR43970.1"/>
    </source>
</evidence>
<reference evidence="1 2" key="1">
    <citation type="submission" date="2017-07" db="EMBL/GenBank/DDBJ databases">
        <title>First draft Genome Sequence of Nocardia cerradoensis isolated from human infection.</title>
        <authorList>
            <person name="Carrasco G."/>
        </authorList>
    </citation>
    <scope>NUCLEOTIDE SEQUENCE [LARGE SCALE GENOMIC DNA]</scope>
    <source>
        <strain evidence="1 2">CNM20130759</strain>
    </source>
</reference>
<dbReference type="SUPFAM" id="SSF160104">
    <property type="entry name" value="Acetoacetate decarboxylase-like"/>
    <property type="match status" value="1"/>
</dbReference>
<dbReference type="InterPro" id="IPR023375">
    <property type="entry name" value="ADC_dom_sf"/>
</dbReference>
<dbReference type="EMBL" id="NGAF01000008">
    <property type="protein sequence ID" value="OXR43970.1"/>
    <property type="molecule type" value="Genomic_DNA"/>
</dbReference>
<dbReference type="RefSeq" id="WP_223273558.1">
    <property type="nucleotide sequence ID" value="NZ_NGAF01000008.1"/>
</dbReference>
<sequence length="249" mass="27306">MSSVIERRLLVNYRIDPEAAARLVPRPMRPQLVDGRAVAGICLVRLGQFRPSWLPGWVGMRTENAAHRIAVEWDGPQGLSTGVYIPRRDSGSAINVLAGGRLFPGEHSSARFDVRETAQDLHVAFTSRDKTVSVSVDVRTAERFQGSELFADLAQASDFFRRGSAGFSPTHSGRCLDGLELHTDAWQVEPVDIHSVRSTVFDDRDRFPPGSAVLDCALLMRQVPATWRPLPPLRVDAGSTSAGNSAHPE</sequence>
<evidence type="ECO:0000313" key="2">
    <source>
        <dbReference type="Proteomes" id="UP000215506"/>
    </source>
</evidence>
<dbReference type="Proteomes" id="UP000215506">
    <property type="component" value="Unassembled WGS sequence"/>
</dbReference>
<evidence type="ECO:0008006" key="3">
    <source>
        <dbReference type="Google" id="ProtNLM"/>
    </source>
</evidence>